<reference evidence="10 11" key="1">
    <citation type="submission" date="2020-08" db="EMBL/GenBank/DDBJ databases">
        <title>Genomic Encyclopedia of Type Strains, Phase IV (KMG-V): Genome sequencing to study the core and pangenomes of soil and plant-associated prokaryotes.</title>
        <authorList>
            <person name="Whitman W."/>
        </authorList>
    </citation>
    <scope>NUCLEOTIDE SEQUENCE [LARGE SCALE GENOMIC DNA]</scope>
    <source>
        <strain evidence="10 11">SEMIA 461</strain>
    </source>
</reference>
<evidence type="ECO:0000256" key="7">
    <source>
        <dbReference type="ARBA" id="ARBA00048478"/>
    </source>
</evidence>
<feature type="domain" description="Cytidylate kinase" evidence="9">
    <location>
        <begin position="21"/>
        <end position="212"/>
    </location>
</feature>
<dbReference type="NCBIfam" id="TIGR00017">
    <property type="entry name" value="cmk"/>
    <property type="match status" value="1"/>
</dbReference>
<comment type="catalytic activity">
    <reaction evidence="6 8">
        <text>dCMP + ATP = dCDP + ADP</text>
        <dbReference type="Rhea" id="RHEA:25094"/>
        <dbReference type="ChEBI" id="CHEBI:30616"/>
        <dbReference type="ChEBI" id="CHEBI:57566"/>
        <dbReference type="ChEBI" id="CHEBI:58593"/>
        <dbReference type="ChEBI" id="CHEBI:456216"/>
        <dbReference type="EC" id="2.7.4.25"/>
    </reaction>
</comment>
<organism evidence="10 11">
    <name type="scientific">Agrobacterium radiobacter</name>
    <dbReference type="NCBI Taxonomy" id="362"/>
    <lineage>
        <taxon>Bacteria</taxon>
        <taxon>Pseudomonadati</taxon>
        <taxon>Pseudomonadota</taxon>
        <taxon>Alphaproteobacteria</taxon>
        <taxon>Hyphomicrobiales</taxon>
        <taxon>Rhizobiaceae</taxon>
        <taxon>Rhizobium/Agrobacterium group</taxon>
        <taxon>Agrobacterium</taxon>
        <taxon>Agrobacterium tumefaciens complex</taxon>
    </lineage>
</organism>
<comment type="catalytic activity">
    <reaction evidence="7 8">
        <text>CMP + ATP = CDP + ADP</text>
        <dbReference type="Rhea" id="RHEA:11600"/>
        <dbReference type="ChEBI" id="CHEBI:30616"/>
        <dbReference type="ChEBI" id="CHEBI:58069"/>
        <dbReference type="ChEBI" id="CHEBI:60377"/>
        <dbReference type="ChEBI" id="CHEBI:456216"/>
        <dbReference type="EC" id="2.7.4.25"/>
    </reaction>
</comment>
<dbReference type="EMBL" id="JACIHP010000006">
    <property type="protein sequence ID" value="MBB4492727.1"/>
    <property type="molecule type" value="Genomic_DNA"/>
</dbReference>
<dbReference type="CDD" id="cd02020">
    <property type="entry name" value="CMPK"/>
    <property type="match status" value="1"/>
</dbReference>
<gene>
    <name evidence="8" type="primary">cmk</name>
    <name evidence="10" type="ORF">GGE40_004573</name>
</gene>
<keyword evidence="5 8" id="KW-0067">ATP-binding</keyword>
<dbReference type="InterPro" id="IPR011994">
    <property type="entry name" value="Cytidylate_kinase_dom"/>
</dbReference>
<evidence type="ECO:0000313" key="11">
    <source>
        <dbReference type="Proteomes" id="UP000534590"/>
    </source>
</evidence>
<keyword evidence="8" id="KW-0963">Cytoplasm</keyword>
<dbReference type="GO" id="GO:0016301">
    <property type="term" value="F:kinase activity"/>
    <property type="evidence" value="ECO:0007669"/>
    <property type="project" value="UniProtKB-KW"/>
</dbReference>
<dbReference type="InterPro" id="IPR003136">
    <property type="entry name" value="Cytidylate_kin"/>
</dbReference>
<sequence length="233" mass="24999">MTHSIISMTDAQAESFMTFTIAIDGPAAAGKGTLSRRIAETYGFHHLDTGLTYRATAKALLDAGLPLDDEAVAEKMALEVDLAGLDRAVLSRHDIGEAASKIAVMTPVRRALVKAQQRFALKEPGTVLDGRDIGTVVCPQAPVKLYVTASADVRARRRYDEILANGGSGDYDAIFAEVKKRDERDMGRADSPLKPAEDAHLLDTSEMSIEAAFQAARTIIDAALEKQVSRGTA</sequence>
<dbReference type="EC" id="2.7.4.25" evidence="8"/>
<evidence type="ECO:0000256" key="4">
    <source>
        <dbReference type="ARBA" id="ARBA00022777"/>
    </source>
</evidence>
<dbReference type="Gene3D" id="3.40.50.300">
    <property type="entry name" value="P-loop containing nucleotide triphosphate hydrolases"/>
    <property type="match status" value="1"/>
</dbReference>
<dbReference type="Proteomes" id="UP000534590">
    <property type="component" value="Unassembled WGS sequence"/>
</dbReference>
<dbReference type="HAMAP" id="MF_00238">
    <property type="entry name" value="Cytidyl_kinase_type1"/>
    <property type="match status" value="1"/>
</dbReference>
<keyword evidence="2 8" id="KW-0808">Transferase</keyword>
<evidence type="ECO:0000256" key="8">
    <source>
        <dbReference type="HAMAP-Rule" id="MF_00238"/>
    </source>
</evidence>
<dbReference type="SUPFAM" id="SSF52540">
    <property type="entry name" value="P-loop containing nucleoside triphosphate hydrolases"/>
    <property type="match status" value="1"/>
</dbReference>
<evidence type="ECO:0000256" key="6">
    <source>
        <dbReference type="ARBA" id="ARBA00047615"/>
    </source>
</evidence>
<name>A0ABR6JCR2_AGRRD</name>
<feature type="binding site" evidence="8">
    <location>
        <begin position="25"/>
        <end position="33"/>
    </location>
    <ligand>
        <name>ATP</name>
        <dbReference type="ChEBI" id="CHEBI:30616"/>
    </ligand>
</feature>
<accession>A0ABR6JCR2</accession>
<comment type="subcellular location">
    <subcellularLocation>
        <location evidence="8">Cytoplasm</location>
    </subcellularLocation>
</comment>
<proteinExistence type="inferred from homology"/>
<comment type="caution">
    <text evidence="10">The sequence shown here is derived from an EMBL/GenBank/DDBJ whole genome shotgun (WGS) entry which is preliminary data.</text>
</comment>
<comment type="similarity">
    <text evidence="1 8">Belongs to the cytidylate kinase family. Type 1 subfamily.</text>
</comment>
<keyword evidence="4 8" id="KW-0418">Kinase</keyword>
<evidence type="ECO:0000259" key="9">
    <source>
        <dbReference type="Pfam" id="PF02224"/>
    </source>
</evidence>
<evidence type="ECO:0000256" key="2">
    <source>
        <dbReference type="ARBA" id="ARBA00022679"/>
    </source>
</evidence>
<protein>
    <recommendedName>
        <fullName evidence="8">Cytidylate kinase</fullName>
        <shortName evidence="8">CK</shortName>
        <ecNumber evidence="8">2.7.4.25</ecNumber>
    </recommendedName>
    <alternativeName>
        <fullName evidence="8">Cytidine monophosphate kinase</fullName>
        <shortName evidence="8">CMP kinase</shortName>
    </alternativeName>
</protein>
<dbReference type="InterPro" id="IPR027417">
    <property type="entry name" value="P-loop_NTPase"/>
</dbReference>
<evidence type="ECO:0000256" key="1">
    <source>
        <dbReference type="ARBA" id="ARBA00009427"/>
    </source>
</evidence>
<evidence type="ECO:0000313" key="10">
    <source>
        <dbReference type="EMBL" id="MBB4492727.1"/>
    </source>
</evidence>
<dbReference type="Pfam" id="PF02224">
    <property type="entry name" value="Cytidylate_kin"/>
    <property type="match status" value="1"/>
</dbReference>
<keyword evidence="11" id="KW-1185">Reference proteome</keyword>
<evidence type="ECO:0000256" key="5">
    <source>
        <dbReference type="ARBA" id="ARBA00022840"/>
    </source>
</evidence>
<keyword evidence="3 8" id="KW-0547">Nucleotide-binding</keyword>
<evidence type="ECO:0000256" key="3">
    <source>
        <dbReference type="ARBA" id="ARBA00022741"/>
    </source>
</evidence>